<comment type="caution">
    <text evidence="2">The sequence shown here is derived from an EMBL/GenBank/DDBJ whole genome shotgun (WGS) entry which is preliminary data.</text>
</comment>
<name>A0ABP1Q194_9HEXA</name>
<feature type="transmembrane region" description="Helical" evidence="1">
    <location>
        <begin position="581"/>
        <end position="601"/>
    </location>
</feature>
<accession>A0ABP1Q194</accession>
<gene>
    <name evidence="2" type="ORF">ODALV1_LOCUS5601</name>
</gene>
<evidence type="ECO:0000256" key="1">
    <source>
        <dbReference type="SAM" id="Phobius"/>
    </source>
</evidence>
<organism evidence="2 3">
    <name type="scientific">Orchesella dallaii</name>
    <dbReference type="NCBI Taxonomy" id="48710"/>
    <lineage>
        <taxon>Eukaryota</taxon>
        <taxon>Metazoa</taxon>
        <taxon>Ecdysozoa</taxon>
        <taxon>Arthropoda</taxon>
        <taxon>Hexapoda</taxon>
        <taxon>Collembola</taxon>
        <taxon>Entomobryomorpha</taxon>
        <taxon>Entomobryoidea</taxon>
        <taxon>Orchesellidae</taxon>
        <taxon>Orchesellinae</taxon>
        <taxon>Orchesella</taxon>
    </lineage>
</organism>
<sequence>MMFQSGSKPFDRMYLDPLFDYRSEDKSTEFMSDYNLAKSGLFFMHIIKRPILMTYANEVLFKIDYIWQQAHPLFVYNFIQPLKFIFVIAQEDGDTSRPFLPVGGGLLTCHNYDAWWQRLEKKCEQLSKRSSVYRTSCLAINVETVAEYPGLLQINGDGNQKRTWREIENLIVKARDCHGHNLWVGSPSKKPKGKIDKFYLGDLKREELQGEDTDGMEYVILTLLFPNATLFGGEQESSFFTAHFFPFVSVVKTVTMFTESVGYTGKLSEVHFITCAPVAEASVVSGLALHFVLRVSNFLKQKRVEKMSLFYIAFVWDVLLGQGNVAVEKIKWIGGSWALIGVVITNAYLGDNINMLTAPLAVKGVETFEELFSNNFSIHSSVPSSSQLRMIGTLSQGAGKNMQPRFGGLLGEWPETVFTKLFIRAHSNLTYTNALEAAWKVEKYRLITYKTRQDMASTRDMNYFLKIIGRCERDAFVEAKDTLDRTKLRLKKGLRFQPKLIKQLTMSKDSYGELIENWKFANIPWPATNFLIRTHGLLESGLVPLWKGWIHWIATIQNEFMVAKQADGGYKAISLNGNIRALFFLYLALSIIPILFFALGFKIGGVRIICVSVYIN</sequence>
<proteinExistence type="predicted"/>
<dbReference type="Proteomes" id="UP001642540">
    <property type="component" value="Unassembled WGS sequence"/>
</dbReference>
<protein>
    <submittedName>
        <fullName evidence="2">Uncharacterized protein</fullName>
    </submittedName>
</protein>
<keyword evidence="3" id="KW-1185">Reference proteome</keyword>
<keyword evidence="1" id="KW-1133">Transmembrane helix</keyword>
<keyword evidence="1" id="KW-0472">Membrane</keyword>
<keyword evidence="1" id="KW-0812">Transmembrane</keyword>
<reference evidence="2 3" key="1">
    <citation type="submission" date="2024-08" db="EMBL/GenBank/DDBJ databases">
        <authorList>
            <person name="Cucini C."/>
            <person name="Frati F."/>
        </authorList>
    </citation>
    <scope>NUCLEOTIDE SEQUENCE [LARGE SCALE GENOMIC DNA]</scope>
</reference>
<dbReference type="EMBL" id="CAXLJM020000017">
    <property type="protein sequence ID" value="CAL8083800.1"/>
    <property type="molecule type" value="Genomic_DNA"/>
</dbReference>
<evidence type="ECO:0000313" key="3">
    <source>
        <dbReference type="Proteomes" id="UP001642540"/>
    </source>
</evidence>
<evidence type="ECO:0000313" key="2">
    <source>
        <dbReference type="EMBL" id="CAL8083800.1"/>
    </source>
</evidence>